<dbReference type="STRING" id="46835.A0A504Y6W7"/>
<dbReference type="SMART" id="SM00364">
    <property type="entry name" value="LRR_BAC"/>
    <property type="match status" value="5"/>
</dbReference>
<evidence type="ECO:0000256" key="2">
    <source>
        <dbReference type="ARBA" id="ARBA00022737"/>
    </source>
</evidence>
<dbReference type="InterPro" id="IPR020825">
    <property type="entry name" value="Phe-tRNA_synthase-like_B3/B4"/>
</dbReference>
<feature type="region of interest" description="Disordered" evidence="3">
    <location>
        <begin position="264"/>
        <end position="297"/>
    </location>
</feature>
<accession>A0A504Y6W7</accession>
<comment type="caution">
    <text evidence="4">The sequence shown here is derived from an EMBL/GenBank/DDBJ whole genome shotgun (WGS) entry which is preliminary data.</text>
</comment>
<keyword evidence="1" id="KW-0433">Leucine-rich repeat</keyword>
<dbReference type="GO" id="GO:0005737">
    <property type="term" value="C:cytoplasm"/>
    <property type="evidence" value="ECO:0007669"/>
    <property type="project" value="TreeGrafter"/>
</dbReference>
<dbReference type="InterPro" id="IPR003591">
    <property type="entry name" value="Leu-rich_rpt_typical-subtyp"/>
</dbReference>
<dbReference type="Gene3D" id="3.80.10.10">
    <property type="entry name" value="Ribonuclease Inhibitor"/>
    <property type="match status" value="2"/>
</dbReference>
<dbReference type="AlphaFoldDB" id="A0A504Y6W7"/>
<organism evidence="4 5">
    <name type="scientific">Fasciola gigantica</name>
    <name type="common">Giant liver fluke</name>
    <dbReference type="NCBI Taxonomy" id="46835"/>
    <lineage>
        <taxon>Eukaryota</taxon>
        <taxon>Metazoa</taxon>
        <taxon>Spiralia</taxon>
        <taxon>Lophotrochozoa</taxon>
        <taxon>Platyhelminthes</taxon>
        <taxon>Trematoda</taxon>
        <taxon>Digenea</taxon>
        <taxon>Plagiorchiida</taxon>
        <taxon>Echinostomata</taxon>
        <taxon>Echinostomatoidea</taxon>
        <taxon>Fasciolidae</taxon>
        <taxon>Fasciola</taxon>
    </lineage>
</organism>
<dbReference type="Proteomes" id="UP000316759">
    <property type="component" value="Unassembled WGS sequence"/>
</dbReference>
<keyword evidence="2" id="KW-0677">Repeat</keyword>
<sequence>HIVSSYDTTHLSRSSSASCLPSCFFQWPIVTTTLAENRHELVLSGASATDLLSESGFDERIYDLVKLNFLEISQTTLESLSEKIGNLKSLTQLCLTSNRLSGVPQSLGRLQALKFLDISFNQLKELPDSIFLCLENLTTVNLSGNNLKCIPAVGKLQALQELAASKNCLQELPDGMHLLGALSIVDFSHNKLSTLSDELQSLGNLKTADFSNNDLSSLPTNLHRCRKLHVLKVQNNPLKDGRLRKLANDPKASKPLLEYLRRLDENAQKGKKGRVKNNSTTETENAQKPEATVDVTDVKAASIPREDGEVASKPPASHPHIVIERPDDSELYRVSQTSSVKDGPRPYLVVCTVHGVRFKSEAQLKAFTRAQQEWHKEIGQMRRRATLATHDLNAVRFPLRYTMRQSDQIQFHVLNNNEPTTGDRFLLRLYQDAEADRKSRKQAKFSQLYRYLNMLNLDPTEARDGFRDHMIPVVEDAQKTVISVPPLSNCNQTRLTVKTTSILIEVTGIQLNACKEFAETVISWLLEHTVPPPATDPHVESVPLPVGDVEHVNGSADAEEIRTRELVIPSNVLLVRPVRVVDSESASKLSSLFPSRLDLVAAKFGTVR</sequence>
<feature type="compositionally biased region" description="Polar residues" evidence="3">
    <location>
        <begin position="276"/>
        <end position="286"/>
    </location>
</feature>
<protein>
    <submittedName>
        <fullName evidence="4">Leucine-rich repeat-containing protein 47</fullName>
    </submittedName>
</protein>
<dbReference type="InterPro" id="IPR001611">
    <property type="entry name" value="Leu-rich_rpt"/>
</dbReference>
<gene>
    <name evidence="4" type="ORF">FGIG_05853</name>
</gene>
<reference evidence="4 5" key="1">
    <citation type="submission" date="2019-04" db="EMBL/GenBank/DDBJ databases">
        <title>Annotation for the trematode Fasciola gigantica.</title>
        <authorList>
            <person name="Choi Y.-J."/>
        </authorList>
    </citation>
    <scope>NUCLEOTIDE SEQUENCE [LARGE SCALE GENOMIC DNA]</scope>
    <source>
        <strain evidence="4">Uganda_cow_1</strain>
    </source>
</reference>
<dbReference type="SUPFAM" id="SSF52058">
    <property type="entry name" value="L domain-like"/>
    <property type="match status" value="1"/>
</dbReference>
<dbReference type="InterPro" id="IPR032675">
    <property type="entry name" value="LRR_dom_sf"/>
</dbReference>
<proteinExistence type="predicted"/>
<evidence type="ECO:0000313" key="4">
    <source>
        <dbReference type="EMBL" id="TPP55885.1"/>
    </source>
</evidence>
<dbReference type="Pfam" id="PF13855">
    <property type="entry name" value="LRR_8"/>
    <property type="match status" value="1"/>
</dbReference>
<evidence type="ECO:0000256" key="1">
    <source>
        <dbReference type="ARBA" id="ARBA00022614"/>
    </source>
</evidence>
<keyword evidence="5" id="KW-1185">Reference proteome</keyword>
<dbReference type="PANTHER" id="PTHR48051">
    <property type="match status" value="1"/>
</dbReference>
<evidence type="ECO:0000313" key="5">
    <source>
        <dbReference type="Proteomes" id="UP000316759"/>
    </source>
</evidence>
<evidence type="ECO:0000256" key="3">
    <source>
        <dbReference type="SAM" id="MobiDB-lite"/>
    </source>
</evidence>
<feature type="non-terminal residue" evidence="4">
    <location>
        <position position="1"/>
    </location>
</feature>
<dbReference type="SMART" id="SM00369">
    <property type="entry name" value="LRR_TYP"/>
    <property type="match status" value="6"/>
</dbReference>
<dbReference type="EMBL" id="SUNJ01015273">
    <property type="protein sequence ID" value="TPP55885.1"/>
    <property type="molecule type" value="Genomic_DNA"/>
</dbReference>
<dbReference type="PROSITE" id="PS51450">
    <property type="entry name" value="LRR"/>
    <property type="match status" value="2"/>
</dbReference>
<dbReference type="InterPro" id="IPR050216">
    <property type="entry name" value="LRR_domain-containing"/>
</dbReference>
<dbReference type="OrthoDB" id="67933at2759"/>
<name>A0A504Y6W7_FASGI</name>
<dbReference type="PANTHER" id="PTHR48051:SF1">
    <property type="entry name" value="RAS SUPPRESSOR PROTEIN 1"/>
    <property type="match status" value="1"/>
</dbReference>
<dbReference type="Gene3D" id="3.50.40.10">
    <property type="entry name" value="Phenylalanyl-trna Synthetase, Chain B, domain 3"/>
    <property type="match status" value="1"/>
</dbReference>